<evidence type="ECO:0000256" key="5">
    <source>
        <dbReference type="ARBA" id="ARBA00023054"/>
    </source>
</evidence>
<evidence type="ECO:0000256" key="1">
    <source>
        <dbReference type="ARBA" id="ARBA00004173"/>
    </source>
</evidence>
<comment type="caution">
    <text evidence="9">The sequence shown here is derived from an EMBL/GenBank/DDBJ whole genome shotgun (WGS) entry which is preliminary data.</text>
</comment>
<evidence type="ECO:0000256" key="3">
    <source>
        <dbReference type="ARBA" id="ARBA00022692"/>
    </source>
</evidence>
<organism evidence="9 10">
    <name type="scientific">Musa balbisiana</name>
    <name type="common">Banana</name>
    <dbReference type="NCBI Taxonomy" id="52838"/>
    <lineage>
        <taxon>Eukaryota</taxon>
        <taxon>Viridiplantae</taxon>
        <taxon>Streptophyta</taxon>
        <taxon>Embryophyta</taxon>
        <taxon>Tracheophyta</taxon>
        <taxon>Spermatophyta</taxon>
        <taxon>Magnoliopsida</taxon>
        <taxon>Liliopsida</taxon>
        <taxon>Zingiberales</taxon>
        <taxon>Musaceae</taxon>
        <taxon>Musa</taxon>
    </lineage>
</organism>
<accession>A0A4S8J973</accession>
<feature type="region of interest" description="Disordered" evidence="8">
    <location>
        <begin position="170"/>
        <end position="236"/>
    </location>
</feature>
<evidence type="ECO:0000256" key="6">
    <source>
        <dbReference type="ARBA" id="ARBA00023128"/>
    </source>
</evidence>
<keyword evidence="6" id="KW-0496">Mitochondrion</keyword>
<evidence type="ECO:0000313" key="9">
    <source>
        <dbReference type="EMBL" id="THU58203.1"/>
    </source>
</evidence>
<dbReference type="EMBL" id="PYDT01000006">
    <property type="protein sequence ID" value="THU58203.1"/>
    <property type="molecule type" value="Genomic_DNA"/>
</dbReference>
<comment type="subcellular location">
    <subcellularLocation>
        <location evidence="2">Membrane</location>
    </subcellularLocation>
    <subcellularLocation>
        <location evidence="1">Mitochondrion</location>
    </subcellularLocation>
</comment>
<dbReference type="GO" id="GO:0005739">
    <property type="term" value="C:mitochondrion"/>
    <property type="evidence" value="ECO:0007669"/>
    <property type="project" value="UniProtKB-SubCell"/>
</dbReference>
<gene>
    <name evidence="9" type="ORF">C4D60_Mb03t11680</name>
</gene>
<dbReference type="AlphaFoldDB" id="A0A4S8J973"/>
<evidence type="ECO:0000256" key="2">
    <source>
        <dbReference type="ARBA" id="ARBA00004370"/>
    </source>
</evidence>
<evidence type="ECO:0000313" key="10">
    <source>
        <dbReference type="Proteomes" id="UP000317650"/>
    </source>
</evidence>
<evidence type="ECO:0000256" key="8">
    <source>
        <dbReference type="SAM" id="MobiDB-lite"/>
    </source>
</evidence>
<keyword evidence="10" id="KW-1185">Reference proteome</keyword>
<evidence type="ECO:0000256" key="7">
    <source>
        <dbReference type="ARBA" id="ARBA00023136"/>
    </source>
</evidence>
<sequence>MQHRRWFGHRPLTSPTPHLSSFTSSISIDVGISFAALGGITGRQLHHSSNFLSLPHLFSQLVRTNGNKAYVIDTLALVRRLEAQQVPSKQAEAITSVITIVWRMLPSPRLEAEDAEELRGVDEVRPSRVGLESYEERCCSGEKLDEGRPHKWMTRNCACTDRPRCSGWQLAVPPQGSTSPSASDGLGRHLNRRNGRGEMKGGSNNKESGDEGGGGRGRKGWAAPIGEGGTSQGVMSKRQCCVGDVGWRGSVMTNR</sequence>
<keyword evidence="5" id="KW-0175">Coiled coil</keyword>
<dbReference type="InterPro" id="IPR024461">
    <property type="entry name" value="CCDC90-like"/>
</dbReference>
<dbReference type="GO" id="GO:0016020">
    <property type="term" value="C:membrane"/>
    <property type="evidence" value="ECO:0007669"/>
    <property type="project" value="UniProtKB-SubCell"/>
</dbReference>
<dbReference type="Proteomes" id="UP000317650">
    <property type="component" value="Chromosome 3"/>
</dbReference>
<keyword evidence="4" id="KW-1133">Transmembrane helix</keyword>
<dbReference type="PANTHER" id="PTHR14360:SF1">
    <property type="entry name" value="PROTEIN FMP32, MITOCHONDRIAL"/>
    <property type="match status" value="1"/>
</dbReference>
<dbReference type="PANTHER" id="PTHR14360">
    <property type="entry name" value="PROTEIN FMP32, MITOCHONDRIAL"/>
    <property type="match status" value="1"/>
</dbReference>
<name>A0A4S8J973_MUSBA</name>
<keyword evidence="7" id="KW-0472">Membrane</keyword>
<protein>
    <submittedName>
        <fullName evidence="9">Uncharacterized protein</fullName>
    </submittedName>
</protein>
<evidence type="ECO:0000256" key="4">
    <source>
        <dbReference type="ARBA" id="ARBA00022989"/>
    </source>
</evidence>
<keyword evidence="3" id="KW-0812">Transmembrane</keyword>
<reference evidence="9 10" key="1">
    <citation type="journal article" date="2019" name="Nat. Plants">
        <title>Genome sequencing of Musa balbisiana reveals subgenome evolution and function divergence in polyploid bananas.</title>
        <authorList>
            <person name="Yao X."/>
        </authorList>
    </citation>
    <scope>NUCLEOTIDE SEQUENCE [LARGE SCALE GENOMIC DNA]</scope>
    <source>
        <strain evidence="10">cv. DH-PKW</strain>
        <tissue evidence="9">Leaves</tissue>
    </source>
</reference>
<proteinExistence type="predicted"/>
<dbReference type="Gene3D" id="1.20.5.340">
    <property type="match status" value="1"/>
</dbReference>